<proteinExistence type="predicted"/>
<reference evidence="2" key="1">
    <citation type="submission" date="2024-07" db="EMBL/GenBank/DDBJ databases">
        <authorList>
            <person name="Kim Y.J."/>
            <person name="Jeong J.Y."/>
        </authorList>
    </citation>
    <scope>NUCLEOTIDE SEQUENCE</scope>
    <source>
        <strain evidence="2">GIHE-MW2</strain>
    </source>
</reference>
<evidence type="ECO:0008006" key="3">
    <source>
        <dbReference type="Google" id="ProtNLM"/>
    </source>
</evidence>
<dbReference type="InterPro" id="IPR011990">
    <property type="entry name" value="TPR-like_helical_dom_sf"/>
</dbReference>
<dbReference type="PROSITE" id="PS50005">
    <property type="entry name" value="TPR"/>
    <property type="match status" value="1"/>
</dbReference>
<dbReference type="SMART" id="SM00028">
    <property type="entry name" value="TPR"/>
    <property type="match status" value="2"/>
</dbReference>
<dbReference type="RefSeq" id="WP_354635753.1">
    <property type="nucleotide sequence ID" value="NZ_CP159837.1"/>
</dbReference>
<name>A0AAU8JIT8_9CYAN</name>
<evidence type="ECO:0000256" key="1">
    <source>
        <dbReference type="PROSITE-ProRule" id="PRU00339"/>
    </source>
</evidence>
<accession>A0AAU8JIT8</accession>
<feature type="repeat" description="TPR" evidence="1">
    <location>
        <begin position="442"/>
        <end position="475"/>
    </location>
</feature>
<dbReference type="AlphaFoldDB" id="A0AAU8JIT8"/>
<dbReference type="InterPro" id="IPR019734">
    <property type="entry name" value="TPR_rpt"/>
</dbReference>
<keyword evidence="1" id="KW-0802">TPR repeat</keyword>
<organism evidence="2">
    <name type="scientific">Planktothricoides raciborskii GIHE-MW2</name>
    <dbReference type="NCBI Taxonomy" id="2792601"/>
    <lineage>
        <taxon>Bacteria</taxon>
        <taxon>Bacillati</taxon>
        <taxon>Cyanobacteriota</taxon>
        <taxon>Cyanophyceae</taxon>
        <taxon>Oscillatoriophycideae</taxon>
        <taxon>Oscillatoriales</taxon>
        <taxon>Oscillatoriaceae</taxon>
        <taxon>Planktothricoides</taxon>
    </lineage>
</organism>
<gene>
    <name evidence="2" type="ORF">ABWT76_001025</name>
</gene>
<dbReference type="SUPFAM" id="SSF48452">
    <property type="entry name" value="TPR-like"/>
    <property type="match status" value="1"/>
</dbReference>
<protein>
    <recommendedName>
        <fullName evidence="3">Tetratricopeptide repeat protein</fullName>
    </recommendedName>
</protein>
<dbReference type="Gene3D" id="1.25.40.10">
    <property type="entry name" value="Tetratricopeptide repeat domain"/>
    <property type="match status" value="1"/>
</dbReference>
<dbReference type="EMBL" id="CP159837">
    <property type="protein sequence ID" value="XCM38193.1"/>
    <property type="molecule type" value="Genomic_DNA"/>
</dbReference>
<evidence type="ECO:0000313" key="2">
    <source>
        <dbReference type="EMBL" id="XCM38193.1"/>
    </source>
</evidence>
<sequence>MDSKEIQKKHFAFLKEKYQVTQYKVADYDRFLYLILRKADSGIDLTDLEFRWLEKNRLFSTMEAICLHTYRAEDKKRIEAEFLQLRTKYHIPSELELPISSSVYSILWKLDNEYNLTDSEIEILNQHGLVDTINLVEEMVRFDKLKVKYNATQHINRFPEEPLYSILKKLDMREELSDDEAEWLLASDFQSTLEIYLQQEEERKAKVEFLKLKSKYQVEEHPDTSPSSPLYLILNKLDDEEEIDTIKCEWLKKQNLTKLIQIEQKRKDKIIFRKLKSKYKATQYQSSDISSPLFTVLRNLDNNQVSDPDIQWLSEQGLAETVEIAQEIHFNILKKKYGMVDPKLPLAPFYEIMLRLERGQRLEPKQVVQLIEENRLSRHGKIAIAHYTLEAKFYEQEYHRTGNRRNLASASSNWRKADEPKNALKVTEKVNWKQIKESDLKSALLVTRGAAFRDLGQLDEAENCATQAIECQPDSHQPYTLMGAICYDRREYDDGDIWFERAKERGADDTDDEIERIVRMVKDKEQRREVAEYLFRKDPNRYEWAESYLK</sequence>